<protein>
    <submittedName>
        <fullName evidence="1">Uncharacterized protein</fullName>
    </submittedName>
</protein>
<organism evidence="1 2">
    <name type="scientific">Aspergillus keveii</name>
    <dbReference type="NCBI Taxonomy" id="714993"/>
    <lineage>
        <taxon>Eukaryota</taxon>
        <taxon>Fungi</taxon>
        <taxon>Dikarya</taxon>
        <taxon>Ascomycota</taxon>
        <taxon>Pezizomycotina</taxon>
        <taxon>Eurotiomycetes</taxon>
        <taxon>Eurotiomycetidae</taxon>
        <taxon>Eurotiales</taxon>
        <taxon>Aspergillaceae</taxon>
        <taxon>Aspergillus</taxon>
        <taxon>Aspergillus subgen. Nidulantes</taxon>
    </lineage>
</organism>
<accession>A0ABR4GGS1</accession>
<dbReference type="EMBL" id="JBFTWV010000014">
    <property type="protein sequence ID" value="KAL2798167.1"/>
    <property type="molecule type" value="Genomic_DNA"/>
</dbReference>
<proteinExistence type="predicted"/>
<comment type="caution">
    <text evidence="1">The sequence shown here is derived from an EMBL/GenBank/DDBJ whole genome shotgun (WGS) entry which is preliminary data.</text>
</comment>
<dbReference type="Proteomes" id="UP001610563">
    <property type="component" value="Unassembled WGS sequence"/>
</dbReference>
<reference evidence="1 2" key="1">
    <citation type="submission" date="2024-07" db="EMBL/GenBank/DDBJ databases">
        <title>Section-level genome sequencing and comparative genomics of Aspergillus sections Usti and Cavernicolus.</title>
        <authorList>
            <consortium name="Lawrence Berkeley National Laboratory"/>
            <person name="Nybo J.L."/>
            <person name="Vesth T.C."/>
            <person name="Theobald S."/>
            <person name="Frisvad J.C."/>
            <person name="Larsen T.O."/>
            <person name="Kjaerboelling I."/>
            <person name="Rothschild-Mancinelli K."/>
            <person name="Lyhne E.K."/>
            <person name="Kogle M.E."/>
            <person name="Barry K."/>
            <person name="Clum A."/>
            <person name="Na H."/>
            <person name="Ledsgaard L."/>
            <person name="Lin J."/>
            <person name="Lipzen A."/>
            <person name="Kuo A."/>
            <person name="Riley R."/>
            <person name="Mondo S."/>
            <person name="Labutti K."/>
            <person name="Haridas S."/>
            <person name="Pangalinan J."/>
            <person name="Salamov A.A."/>
            <person name="Simmons B.A."/>
            <person name="Magnuson J.K."/>
            <person name="Chen J."/>
            <person name="Drula E."/>
            <person name="Henrissat B."/>
            <person name="Wiebenga A."/>
            <person name="Lubbers R.J."/>
            <person name="Gomes A.C."/>
            <person name="Makela M.R."/>
            <person name="Stajich J."/>
            <person name="Grigoriev I.V."/>
            <person name="Mortensen U.H."/>
            <person name="De Vries R.P."/>
            <person name="Baker S.E."/>
            <person name="Andersen M.R."/>
        </authorList>
    </citation>
    <scope>NUCLEOTIDE SEQUENCE [LARGE SCALE GENOMIC DNA]</scope>
    <source>
        <strain evidence="1 2">CBS 209.92</strain>
    </source>
</reference>
<name>A0ABR4GGS1_9EURO</name>
<evidence type="ECO:0000313" key="1">
    <source>
        <dbReference type="EMBL" id="KAL2798167.1"/>
    </source>
</evidence>
<sequence>MYSARSSVGFSLYVGRTISLIRTFHPHIASDFAPQKCAHVSCPKFTSRLLCLSVISLRDSVSAAVIPPAWTCSWVRNSIIRRPLGMPNKSDTTRFKRRYGGVQGRWRRSHAKDQLCELRAVRLSSGRESIFAPRSSNICNPATGFQGLESQ</sequence>
<keyword evidence="2" id="KW-1185">Reference proteome</keyword>
<evidence type="ECO:0000313" key="2">
    <source>
        <dbReference type="Proteomes" id="UP001610563"/>
    </source>
</evidence>
<gene>
    <name evidence="1" type="ORF">BJX66DRAFT_295809</name>
</gene>